<accession>A0A100JUU7</accession>
<reference evidence="2" key="1">
    <citation type="submission" date="2015-11" db="EMBL/GenBank/DDBJ databases">
        <authorList>
            <consortium name="Cross-ministerial Strategic Innovation Promotion Program (SIP) consortium"/>
            <person name="Tomihama T."/>
            <person name="Ikenaga M."/>
            <person name="Sakai M."/>
            <person name="Okubo T."/>
            <person name="Ikeda S."/>
        </authorList>
    </citation>
    <scope>NUCLEOTIDE SEQUENCE [LARGE SCALE GENOMIC DNA]</scope>
    <source>
        <strain evidence="2">S58</strain>
    </source>
</reference>
<evidence type="ECO:0000313" key="2">
    <source>
        <dbReference type="Proteomes" id="UP000067448"/>
    </source>
</evidence>
<sequence length="199" mass="21860">MGIYVVSVGRQEWFEEGEEPEDGLGRVARALNDELRRRGLPAFESMPERTEPVRGSGLTFEEKLVPPMDGFVRLCEALLTRAETGTLCEWTVLVPIPLEEDIRLDGVGSAYTDSTVVAGAPRVLALAEGLAAAVELPPETPAMCDNLDLTMWFLDGPAEELAARRPGPWADDLDTAFYVALYLRAAQHVLRRGCPLVYT</sequence>
<reference evidence="1 2" key="2">
    <citation type="journal article" date="2016" name="Genome Announc.">
        <title>Draft Genome Sequences of Streptomyces scabiei S58, Streptomyces turgidiscabies T45, and Streptomyces acidiscabies a10, the Pathogens of Potato Common Scab, Isolated in Japan.</title>
        <authorList>
            <person name="Tomihama T."/>
            <person name="Nishi Y."/>
            <person name="Sakai M."/>
            <person name="Ikenaga M."/>
            <person name="Okubo T."/>
            <person name="Ikeda S."/>
        </authorList>
    </citation>
    <scope>NUCLEOTIDE SEQUENCE [LARGE SCALE GENOMIC DNA]</scope>
    <source>
        <strain evidence="1 2">S58</strain>
    </source>
</reference>
<reference evidence="2" key="3">
    <citation type="submission" date="2016-02" db="EMBL/GenBank/DDBJ databases">
        <title>Draft genome of pathogenic Streptomyces sp. in Japan.</title>
        <authorList>
            <person name="Tomihama T."/>
            <person name="Ikenaga M."/>
            <person name="Sakai M."/>
            <person name="Okubo T."/>
            <person name="Ikeda S."/>
        </authorList>
    </citation>
    <scope>NUCLEOTIDE SEQUENCE [LARGE SCALE GENOMIC DNA]</scope>
    <source>
        <strain evidence="2">S58</strain>
    </source>
</reference>
<proteinExistence type="predicted"/>
<name>A0A100JUU7_STRSC</name>
<dbReference type="AlphaFoldDB" id="A0A100JUU7"/>
<dbReference type="OrthoDB" id="3869625at2"/>
<dbReference type="RefSeq" id="WP_059083387.1">
    <property type="nucleotide sequence ID" value="NZ_BCMM01000037.1"/>
</dbReference>
<dbReference type="Proteomes" id="UP000067448">
    <property type="component" value="Unassembled WGS sequence"/>
</dbReference>
<comment type="caution">
    <text evidence="1">The sequence shown here is derived from an EMBL/GenBank/DDBJ whole genome shotgun (WGS) entry which is preliminary data.</text>
</comment>
<organism evidence="1 2">
    <name type="scientific">Streptomyces scabiei</name>
    <dbReference type="NCBI Taxonomy" id="1930"/>
    <lineage>
        <taxon>Bacteria</taxon>
        <taxon>Bacillati</taxon>
        <taxon>Actinomycetota</taxon>
        <taxon>Actinomycetes</taxon>
        <taxon>Kitasatosporales</taxon>
        <taxon>Streptomycetaceae</taxon>
        <taxon>Streptomyces</taxon>
    </lineage>
</organism>
<protein>
    <submittedName>
        <fullName evidence="1">Uncharacterized protein</fullName>
    </submittedName>
</protein>
<evidence type="ECO:0000313" key="1">
    <source>
        <dbReference type="EMBL" id="GAQ66101.1"/>
    </source>
</evidence>
<gene>
    <name evidence="1" type="ORF">SsS58_06531</name>
</gene>
<dbReference type="EMBL" id="BCMM01000037">
    <property type="protein sequence ID" value="GAQ66101.1"/>
    <property type="molecule type" value="Genomic_DNA"/>
</dbReference>